<dbReference type="InterPro" id="IPR041577">
    <property type="entry name" value="RT_RNaseH_2"/>
</dbReference>
<feature type="domain" description="Reverse transcriptase/retrotransposon-derived protein RNase H-like" evidence="2">
    <location>
        <begin position="155"/>
        <end position="224"/>
    </location>
</feature>
<dbReference type="AlphaFoldDB" id="A0A329RTE4"/>
<dbReference type="Pfam" id="PF17919">
    <property type="entry name" value="RT_RNaseH_2"/>
    <property type="match status" value="1"/>
</dbReference>
<dbReference type="PANTHER" id="PTHR37984">
    <property type="entry name" value="PROTEIN CBG26694"/>
    <property type="match status" value="1"/>
</dbReference>
<keyword evidence="4" id="KW-1185">Reference proteome</keyword>
<dbReference type="Gene3D" id="3.30.70.270">
    <property type="match status" value="3"/>
</dbReference>
<name>A0A329RTE4_9STRA</name>
<dbReference type="EMBL" id="MJFZ01000553">
    <property type="protein sequence ID" value="RAW27550.1"/>
    <property type="molecule type" value="Genomic_DNA"/>
</dbReference>
<gene>
    <name evidence="3" type="ORF">PC110_g16052</name>
</gene>
<evidence type="ECO:0000313" key="3">
    <source>
        <dbReference type="EMBL" id="RAW27550.1"/>
    </source>
</evidence>
<evidence type="ECO:0000259" key="2">
    <source>
        <dbReference type="Pfam" id="PF17919"/>
    </source>
</evidence>
<dbReference type="OrthoDB" id="118376at2759"/>
<sequence length="239" mass="27409">MTMKDCYPMPLIDDILDVLGDAQLFLTMNIASGYWNVSLENGSDWGIFSKDFPTHLVRVRQVPTQSRQAEFKLKMKKYHWGRSQVAFLGHIVTPSGILLNPKKVEAVITVLRPQYLHDIPSFLCLTSYFRRYIPGYALISAPLERLKVKGAPFEWNEDCESAFRQLKRALMKPPIRVYPNVKRRFKLYMDSSRYAIGACQMQEVDGRDRVVAYASMRLTGRRRTGSASKMGSRRSSSGE</sequence>
<dbReference type="SUPFAM" id="SSF56672">
    <property type="entry name" value="DNA/RNA polymerases"/>
    <property type="match status" value="1"/>
</dbReference>
<dbReference type="STRING" id="29920.A0A329RTE4"/>
<organism evidence="3 4">
    <name type="scientific">Phytophthora cactorum</name>
    <dbReference type="NCBI Taxonomy" id="29920"/>
    <lineage>
        <taxon>Eukaryota</taxon>
        <taxon>Sar</taxon>
        <taxon>Stramenopiles</taxon>
        <taxon>Oomycota</taxon>
        <taxon>Peronosporomycetes</taxon>
        <taxon>Peronosporales</taxon>
        <taxon>Peronosporaceae</taxon>
        <taxon>Phytophthora</taxon>
    </lineage>
</organism>
<comment type="caution">
    <text evidence="3">The sequence shown here is derived from an EMBL/GenBank/DDBJ whole genome shotgun (WGS) entry which is preliminary data.</text>
</comment>
<dbReference type="FunFam" id="3.30.70.270:FF:000020">
    <property type="entry name" value="Transposon Tf2-6 polyprotein-like Protein"/>
    <property type="match status" value="1"/>
</dbReference>
<keyword evidence="1" id="KW-0511">Multifunctional enzyme</keyword>
<dbReference type="InterPro" id="IPR050951">
    <property type="entry name" value="Retrovirus_Pol_polyprotein"/>
</dbReference>
<accession>A0A329RTE4</accession>
<dbReference type="PANTHER" id="PTHR37984:SF5">
    <property type="entry name" value="PROTEIN NYNRIN-LIKE"/>
    <property type="match status" value="1"/>
</dbReference>
<dbReference type="GO" id="GO:0003824">
    <property type="term" value="F:catalytic activity"/>
    <property type="evidence" value="ECO:0007669"/>
    <property type="project" value="UniProtKB-KW"/>
</dbReference>
<evidence type="ECO:0000313" key="4">
    <source>
        <dbReference type="Proteomes" id="UP000251314"/>
    </source>
</evidence>
<protein>
    <recommendedName>
        <fullName evidence="2">Reverse transcriptase/retrotransposon-derived protein RNase H-like domain-containing protein</fullName>
    </recommendedName>
</protein>
<dbReference type="InterPro" id="IPR043502">
    <property type="entry name" value="DNA/RNA_pol_sf"/>
</dbReference>
<dbReference type="Proteomes" id="UP000251314">
    <property type="component" value="Unassembled WGS sequence"/>
</dbReference>
<proteinExistence type="predicted"/>
<dbReference type="VEuPathDB" id="FungiDB:PC110_g16052"/>
<evidence type="ECO:0000256" key="1">
    <source>
        <dbReference type="ARBA" id="ARBA00023268"/>
    </source>
</evidence>
<dbReference type="InterPro" id="IPR043128">
    <property type="entry name" value="Rev_trsase/Diguanyl_cyclase"/>
</dbReference>
<reference evidence="3 4" key="1">
    <citation type="submission" date="2018-01" db="EMBL/GenBank/DDBJ databases">
        <title>Draft genome of the strawberry crown rot pathogen Phytophthora cactorum.</title>
        <authorList>
            <person name="Armitage A.D."/>
            <person name="Lysoe E."/>
            <person name="Nellist C.F."/>
            <person name="Harrison R.J."/>
            <person name="Brurberg M.B."/>
        </authorList>
    </citation>
    <scope>NUCLEOTIDE SEQUENCE [LARGE SCALE GENOMIC DNA]</scope>
    <source>
        <strain evidence="3 4">10300</strain>
    </source>
</reference>